<dbReference type="KEGG" id="eiv:EIN_486790"/>
<proteinExistence type="predicted"/>
<feature type="compositionally biased region" description="Basic and acidic residues" evidence="1">
    <location>
        <begin position="22"/>
        <end position="31"/>
    </location>
</feature>
<dbReference type="AlphaFoldDB" id="A0A0A1U4P7"/>
<feature type="compositionally biased region" description="Basic and acidic residues" evidence="1">
    <location>
        <begin position="341"/>
        <end position="350"/>
    </location>
</feature>
<feature type="region of interest" description="Disordered" evidence="1">
    <location>
        <begin position="196"/>
        <end position="350"/>
    </location>
</feature>
<sequence length="350" mass="41387">MTETNPTEPSALVTPSNAMETEPIKAEEVKQENTTNSEDSNVPEGEQVQGDLPPKCPSTPSGVPPENKEENKEKSEPVKMEEEPKKEIPKEFFIERDDVISTLVEATYPLVTYEEMLLRFKNETFGEDWIKKDEHRKLQTFAINMLYQKFPESVAKTIFPFVDVIEKFIAKPSEEEMRLIRVLTAQAMSPLKAPPLISAEKKLPPSDQKGISPMTVLEKISEKKDDVEPVKEKPKEKIEEKKEVLKSETPTRTDFKDTQRDRNEDGRERKNDRKSYRSDRRQHEERFERRDRDRSFNERREDRRDDRRDERRDERGFTKNRRDDVYKRNSRNRSPRRSRSASRENSRRER</sequence>
<protein>
    <submittedName>
        <fullName evidence="2">Uncharacterized protein</fullName>
    </submittedName>
</protein>
<dbReference type="Proteomes" id="UP000014680">
    <property type="component" value="Unassembled WGS sequence"/>
</dbReference>
<dbReference type="OMA" id="PFEQMIN"/>
<evidence type="ECO:0000313" key="2">
    <source>
        <dbReference type="EMBL" id="ELP89217.1"/>
    </source>
</evidence>
<feature type="compositionally biased region" description="Polar residues" evidence="1">
    <location>
        <begin position="1"/>
        <end position="19"/>
    </location>
</feature>
<dbReference type="RefSeq" id="XP_004255988.1">
    <property type="nucleotide sequence ID" value="XM_004255940.1"/>
</dbReference>
<dbReference type="GeneID" id="14888202"/>
<feature type="compositionally biased region" description="Basic and acidic residues" evidence="1">
    <location>
        <begin position="219"/>
        <end position="327"/>
    </location>
</feature>
<dbReference type="EMBL" id="KB206670">
    <property type="protein sequence ID" value="ELP89217.1"/>
    <property type="molecule type" value="Genomic_DNA"/>
</dbReference>
<keyword evidence="3" id="KW-1185">Reference proteome</keyword>
<evidence type="ECO:0000256" key="1">
    <source>
        <dbReference type="SAM" id="MobiDB-lite"/>
    </source>
</evidence>
<feature type="compositionally biased region" description="Basic residues" evidence="1">
    <location>
        <begin position="328"/>
        <end position="340"/>
    </location>
</feature>
<evidence type="ECO:0000313" key="3">
    <source>
        <dbReference type="Proteomes" id="UP000014680"/>
    </source>
</evidence>
<dbReference type="VEuPathDB" id="AmoebaDB:EIN_486790"/>
<organism evidence="2 3">
    <name type="scientific">Entamoeba invadens IP1</name>
    <dbReference type="NCBI Taxonomy" id="370355"/>
    <lineage>
        <taxon>Eukaryota</taxon>
        <taxon>Amoebozoa</taxon>
        <taxon>Evosea</taxon>
        <taxon>Archamoebae</taxon>
        <taxon>Mastigamoebida</taxon>
        <taxon>Entamoebidae</taxon>
        <taxon>Entamoeba</taxon>
    </lineage>
</organism>
<feature type="region of interest" description="Disordered" evidence="1">
    <location>
        <begin position="1"/>
        <end position="85"/>
    </location>
</feature>
<gene>
    <name evidence="2" type="ORF">EIN_486790</name>
</gene>
<accession>A0A0A1U4P7</accession>
<name>A0A0A1U4P7_ENTIV</name>
<reference evidence="2 3" key="1">
    <citation type="submission" date="2012-10" db="EMBL/GenBank/DDBJ databases">
        <authorList>
            <person name="Zafar N."/>
            <person name="Inman J."/>
            <person name="Hall N."/>
            <person name="Lorenzi H."/>
            <person name="Caler E."/>
        </authorList>
    </citation>
    <scope>NUCLEOTIDE SEQUENCE [LARGE SCALE GENOMIC DNA]</scope>
    <source>
        <strain evidence="2 3">IP1</strain>
    </source>
</reference>
<feature type="compositionally biased region" description="Basic and acidic residues" evidence="1">
    <location>
        <begin position="66"/>
        <end position="85"/>
    </location>
</feature>